<reference evidence="5" key="2">
    <citation type="submission" date="2021-01" db="EMBL/GenBank/DDBJ databases">
        <authorList>
            <person name="Mieszkin S."/>
            <person name="Pouder E."/>
            <person name="Alain K."/>
        </authorList>
    </citation>
    <scope>NUCLEOTIDE SEQUENCE</scope>
    <source>
        <strain evidence="5">HW T2.11</strain>
    </source>
</reference>
<organism evidence="5 6">
    <name type="scientific">Acidisoma silvae</name>
    <dbReference type="NCBI Taxonomy" id="2802396"/>
    <lineage>
        <taxon>Bacteria</taxon>
        <taxon>Pseudomonadati</taxon>
        <taxon>Pseudomonadota</taxon>
        <taxon>Alphaproteobacteria</taxon>
        <taxon>Acetobacterales</taxon>
        <taxon>Acidocellaceae</taxon>
        <taxon>Acidisoma</taxon>
    </lineage>
</organism>
<dbReference type="Gene3D" id="3.30.70.270">
    <property type="match status" value="1"/>
</dbReference>
<dbReference type="Pfam" id="PF08448">
    <property type="entry name" value="PAS_4"/>
    <property type="match status" value="1"/>
</dbReference>
<feature type="domain" description="PAS" evidence="3">
    <location>
        <begin position="28"/>
        <end position="70"/>
    </location>
</feature>
<dbReference type="InterPro" id="IPR035965">
    <property type="entry name" value="PAS-like_dom_sf"/>
</dbReference>
<sequence>MPKQDLAADLGGDDTLMSRLSLDLTSDSSTSLIDMLDLLPMGVQIDDLDHRTLYVNDKFTEMLGYTLDDIADLEDWFLQAYPNPAERAAIRADWQARLAHAAATQTEIPTIERTLTCKNGEAKVIEFYVRRIGNHYIYLNTDVSARHNDAAELRLLAYTDPLTNVSNRRHFFEIAEPLTAMIGQPLAALMFDLDHFKALNDQHGHRIGDEVLAEVAARCRAVLRSTDHIARLGGEEFGILLPNCSRANAAEIAERLRRVVAATPASSRSGDVSVTISIGGVSVARTPVDIDTLMSQADRALYAAKRAGRNQIQFFDGLDPDSK</sequence>
<protein>
    <recommendedName>
        <fullName evidence="1">diguanylate cyclase</fullName>
        <ecNumber evidence="1">2.7.7.65</ecNumber>
    </recommendedName>
</protein>
<feature type="domain" description="GGDEF" evidence="4">
    <location>
        <begin position="184"/>
        <end position="317"/>
    </location>
</feature>
<dbReference type="SUPFAM" id="SSF55073">
    <property type="entry name" value="Nucleotide cyclase"/>
    <property type="match status" value="1"/>
</dbReference>
<dbReference type="InterPro" id="IPR050469">
    <property type="entry name" value="Diguanylate_Cyclase"/>
</dbReference>
<dbReference type="GO" id="GO:0052621">
    <property type="term" value="F:diguanylate cyclase activity"/>
    <property type="evidence" value="ECO:0007669"/>
    <property type="project" value="UniProtKB-EC"/>
</dbReference>
<accession>A0A963YUX3</accession>
<reference evidence="5" key="1">
    <citation type="journal article" date="2021" name="Microorganisms">
        <title>Acidisoma silvae sp. nov. and Acidisomacellulosilytica sp. nov., Two Acidophilic Bacteria Isolated from Decaying Wood, Hydrolyzing Cellulose and Producing Poly-3-hydroxybutyrate.</title>
        <authorList>
            <person name="Mieszkin S."/>
            <person name="Pouder E."/>
            <person name="Uroz S."/>
            <person name="Simon-Colin C."/>
            <person name="Alain K."/>
        </authorList>
    </citation>
    <scope>NUCLEOTIDE SEQUENCE</scope>
    <source>
        <strain evidence="5">HW T2.11</strain>
    </source>
</reference>
<evidence type="ECO:0000313" key="5">
    <source>
        <dbReference type="EMBL" id="MCB8877209.1"/>
    </source>
</evidence>
<comment type="catalytic activity">
    <reaction evidence="2">
        <text>2 GTP = 3',3'-c-di-GMP + 2 diphosphate</text>
        <dbReference type="Rhea" id="RHEA:24898"/>
        <dbReference type="ChEBI" id="CHEBI:33019"/>
        <dbReference type="ChEBI" id="CHEBI:37565"/>
        <dbReference type="ChEBI" id="CHEBI:58805"/>
        <dbReference type="EC" id="2.7.7.65"/>
    </reaction>
</comment>
<evidence type="ECO:0000259" key="3">
    <source>
        <dbReference type="PROSITE" id="PS50112"/>
    </source>
</evidence>
<dbReference type="SMART" id="SM00267">
    <property type="entry name" value="GGDEF"/>
    <property type="match status" value="1"/>
</dbReference>
<evidence type="ECO:0000256" key="2">
    <source>
        <dbReference type="ARBA" id="ARBA00034247"/>
    </source>
</evidence>
<dbReference type="PANTHER" id="PTHR45138:SF9">
    <property type="entry name" value="DIGUANYLATE CYCLASE DGCM-RELATED"/>
    <property type="match status" value="1"/>
</dbReference>
<evidence type="ECO:0000256" key="1">
    <source>
        <dbReference type="ARBA" id="ARBA00012528"/>
    </source>
</evidence>
<dbReference type="EMBL" id="JAESVB010000011">
    <property type="protein sequence ID" value="MCB8877209.1"/>
    <property type="molecule type" value="Genomic_DNA"/>
</dbReference>
<dbReference type="GO" id="GO:1902201">
    <property type="term" value="P:negative regulation of bacterial-type flagellum-dependent cell motility"/>
    <property type="evidence" value="ECO:0007669"/>
    <property type="project" value="TreeGrafter"/>
</dbReference>
<dbReference type="InterPro" id="IPR000160">
    <property type="entry name" value="GGDEF_dom"/>
</dbReference>
<dbReference type="InterPro" id="IPR013656">
    <property type="entry name" value="PAS_4"/>
</dbReference>
<evidence type="ECO:0000313" key="6">
    <source>
        <dbReference type="Proteomes" id="UP000708298"/>
    </source>
</evidence>
<proteinExistence type="predicted"/>
<dbReference type="SMART" id="SM00091">
    <property type="entry name" value="PAS"/>
    <property type="match status" value="1"/>
</dbReference>
<dbReference type="CDD" id="cd00130">
    <property type="entry name" value="PAS"/>
    <property type="match status" value="1"/>
</dbReference>
<dbReference type="GO" id="GO:0043709">
    <property type="term" value="P:cell adhesion involved in single-species biofilm formation"/>
    <property type="evidence" value="ECO:0007669"/>
    <property type="project" value="TreeGrafter"/>
</dbReference>
<dbReference type="InterPro" id="IPR029787">
    <property type="entry name" value="Nucleotide_cyclase"/>
</dbReference>
<dbReference type="Pfam" id="PF00990">
    <property type="entry name" value="GGDEF"/>
    <property type="match status" value="1"/>
</dbReference>
<dbReference type="Proteomes" id="UP000708298">
    <property type="component" value="Unassembled WGS sequence"/>
</dbReference>
<dbReference type="FunFam" id="3.30.70.270:FF:000001">
    <property type="entry name" value="Diguanylate cyclase domain protein"/>
    <property type="match status" value="1"/>
</dbReference>
<evidence type="ECO:0000259" key="4">
    <source>
        <dbReference type="PROSITE" id="PS50887"/>
    </source>
</evidence>
<dbReference type="GO" id="GO:0005886">
    <property type="term" value="C:plasma membrane"/>
    <property type="evidence" value="ECO:0007669"/>
    <property type="project" value="TreeGrafter"/>
</dbReference>
<dbReference type="PROSITE" id="PS50887">
    <property type="entry name" value="GGDEF"/>
    <property type="match status" value="1"/>
</dbReference>
<dbReference type="PROSITE" id="PS50112">
    <property type="entry name" value="PAS"/>
    <property type="match status" value="1"/>
</dbReference>
<dbReference type="CDD" id="cd01949">
    <property type="entry name" value="GGDEF"/>
    <property type="match status" value="1"/>
</dbReference>
<dbReference type="InterPro" id="IPR043128">
    <property type="entry name" value="Rev_trsase/Diguanyl_cyclase"/>
</dbReference>
<dbReference type="InterPro" id="IPR000014">
    <property type="entry name" value="PAS"/>
</dbReference>
<dbReference type="SUPFAM" id="SSF55785">
    <property type="entry name" value="PYP-like sensor domain (PAS domain)"/>
    <property type="match status" value="1"/>
</dbReference>
<comment type="caution">
    <text evidence="5">The sequence shown here is derived from an EMBL/GenBank/DDBJ whole genome shotgun (WGS) entry which is preliminary data.</text>
</comment>
<dbReference type="EC" id="2.7.7.65" evidence="1"/>
<dbReference type="NCBIfam" id="TIGR00254">
    <property type="entry name" value="GGDEF"/>
    <property type="match status" value="1"/>
</dbReference>
<keyword evidence="6" id="KW-1185">Reference proteome</keyword>
<dbReference type="RefSeq" id="WP_227322863.1">
    <property type="nucleotide sequence ID" value="NZ_JAESVB010000011.1"/>
</dbReference>
<dbReference type="PANTHER" id="PTHR45138">
    <property type="entry name" value="REGULATORY COMPONENTS OF SENSORY TRANSDUCTION SYSTEM"/>
    <property type="match status" value="1"/>
</dbReference>
<dbReference type="Gene3D" id="3.30.450.20">
    <property type="entry name" value="PAS domain"/>
    <property type="match status" value="1"/>
</dbReference>
<name>A0A963YUX3_9PROT</name>
<gene>
    <name evidence="5" type="ORF">ASILVAE211_18580</name>
</gene>
<dbReference type="AlphaFoldDB" id="A0A963YUX3"/>